<dbReference type="EMBL" id="JBDIME010000019">
    <property type="protein sequence ID" value="MEN2791673.1"/>
    <property type="molecule type" value="Genomic_DNA"/>
</dbReference>
<name>A0ABU9Y787_9SPHN</name>
<organism evidence="1 2">
    <name type="scientific">Sphingomonas oligophenolica</name>
    <dbReference type="NCBI Taxonomy" id="301154"/>
    <lineage>
        <taxon>Bacteria</taxon>
        <taxon>Pseudomonadati</taxon>
        <taxon>Pseudomonadota</taxon>
        <taxon>Alphaproteobacteria</taxon>
        <taxon>Sphingomonadales</taxon>
        <taxon>Sphingomonadaceae</taxon>
        <taxon>Sphingomonas</taxon>
    </lineage>
</organism>
<gene>
    <name evidence="1" type="ORF">ABC974_18730</name>
</gene>
<sequence length="426" mass="44445">MATASTADPARHVNFTAGMVLGVDDYRQEFAYHSARDKWIVREFLGYGTLSGLAVTVEADANGPRVRVTPGAAAAPSGQLICVGREQCGSFNPWLARKEIADKLNAQAALQVDHDHLTLNLFLTLCYVDCAVADVPIPGEPCRSDENLMAPSRIADDYTLSFSFDPPPMAEALAGPALDAFWAGLDIAPANADTAKAFATALSRAELQLRLALGVYPADAPAPADADLGQISIATNAAPRFRAALKALWVTRLRPLVAAQRCGTSPVTANDCVLLARLTVPVVRVSTHWEVAAPPVDQPTAVTLDETDRPVLLPAALAQSTFGATVNDDSSGQTIAFMSAAGNILPPIRIAVVRSDTAISVKVPPANAASLGKELTVKAGGAGVITLTTPASTTIDGANTLDLKVRGAVSLVSDGANTWHVTGLVQ</sequence>
<evidence type="ECO:0000313" key="1">
    <source>
        <dbReference type="EMBL" id="MEN2791673.1"/>
    </source>
</evidence>
<protein>
    <recommendedName>
        <fullName evidence="3">DUF2169 domain-containing protein</fullName>
    </recommendedName>
</protein>
<dbReference type="Proteomes" id="UP001419910">
    <property type="component" value="Unassembled WGS sequence"/>
</dbReference>
<comment type="caution">
    <text evidence="1">The sequence shown here is derived from an EMBL/GenBank/DDBJ whole genome shotgun (WGS) entry which is preliminary data.</text>
</comment>
<keyword evidence="2" id="KW-1185">Reference proteome</keyword>
<evidence type="ECO:0008006" key="3">
    <source>
        <dbReference type="Google" id="ProtNLM"/>
    </source>
</evidence>
<reference evidence="1 2" key="1">
    <citation type="submission" date="2024-05" db="EMBL/GenBank/DDBJ databases">
        <authorList>
            <person name="Liu Q."/>
            <person name="Xin Y.-H."/>
        </authorList>
    </citation>
    <scope>NUCLEOTIDE SEQUENCE [LARGE SCALE GENOMIC DNA]</scope>
    <source>
        <strain evidence="1 2">CGMCC 1.10181</strain>
    </source>
</reference>
<proteinExistence type="predicted"/>
<accession>A0ABU9Y787</accession>
<evidence type="ECO:0000313" key="2">
    <source>
        <dbReference type="Proteomes" id="UP001419910"/>
    </source>
</evidence>